<proteinExistence type="predicted"/>
<sequence>MITTPLSPPARRGGQKPVFMSYESLKLMALGRCPSAVGRISDNAIRHSPPASTPAPPLSVFRHSPLYESMVNFGR</sequence>
<dbReference type="EMBL" id="FMSV02000180">
    <property type="protein sequence ID" value="SEH05253.1"/>
    <property type="molecule type" value="Genomic_DNA"/>
</dbReference>
<accession>A0A1H6F6W7</accession>
<gene>
    <name evidence="1" type="ORF">MBHS_01106</name>
</gene>
<protein>
    <submittedName>
        <fullName evidence="1">Uncharacterized protein</fullName>
    </submittedName>
</protein>
<name>A0A1H6F6W7_9GAMM</name>
<evidence type="ECO:0000313" key="2">
    <source>
        <dbReference type="Proteomes" id="UP000236724"/>
    </source>
</evidence>
<dbReference type="AlphaFoldDB" id="A0A1H6F6W7"/>
<organism evidence="1 2">
    <name type="scientific">Candidatus Venteria ishoeyi</name>
    <dbReference type="NCBI Taxonomy" id="1899563"/>
    <lineage>
        <taxon>Bacteria</taxon>
        <taxon>Pseudomonadati</taxon>
        <taxon>Pseudomonadota</taxon>
        <taxon>Gammaproteobacteria</taxon>
        <taxon>Thiotrichales</taxon>
        <taxon>Thiotrichaceae</taxon>
        <taxon>Venteria</taxon>
    </lineage>
</organism>
<reference evidence="1 2" key="1">
    <citation type="submission" date="2016-10" db="EMBL/GenBank/DDBJ databases">
        <authorList>
            <person name="de Groot N.N."/>
        </authorList>
    </citation>
    <scope>NUCLEOTIDE SEQUENCE [LARGE SCALE GENOMIC DNA]</scope>
    <source>
        <strain evidence="1">MBHS1</strain>
    </source>
</reference>
<evidence type="ECO:0000313" key="1">
    <source>
        <dbReference type="EMBL" id="SEH05253.1"/>
    </source>
</evidence>
<keyword evidence="2" id="KW-1185">Reference proteome</keyword>
<dbReference type="Proteomes" id="UP000236724">
    <property type="component" value="Unassembled WGS sequence"/>
</dbReference>